<dbReference type="GO" id="GO:0005886">
    <property type="term" value="C:plasma membrane"/>
    <property type="evidence" value="ECO:0007669"/>
    <property type="project" value="TreeGrafter"/>
</dbReference>
<accession>A0A178MUN8</accession>
<keyword evidence="3 5" id="KW-1133">Transmembrane helix</keyword>
<sequence length="146" mass="15476">MVPVFWHWLILGSALIALEAMVPGTFLLWPGISAFLTGILAYVAPGLGWEVHGVVFAVLTVASAVLGRRLYARLRQPVSDQPLLNKRGEQLIGSRHVLDGALQNGRGRMTIGDTTWSVAGPDLPAGTKVVVTAIDGNCLHVTAADA</sequence>
<evidence type="ECO:0000256" key="4">
    <source>
        <dbReference type="ARBA" id="ARBA00023136"/>
    </source>
</evidence>
<dbReference type="PANTHER" id="PTHR33507">
    <property type="entry name" value="INNER MEMBRANE PROTEIN YBBJ"/>
    <property type="match status" value="1"/>
</dbReference>
<protein>
    <recommendedName>
        <fullName evidence="6">NfeD-like C-terminal domain-containing protein</fullName>
    </recommendedName>
</protein>
<evidence type="ECO:0000259" key="6">
    <source>
        <dbReference type="Pfam" id="PF01957"/>
    </source>
</evidence>
<gene>
    <name evidence="7" type="ORF">A6A05_09570</name>
</gene>
<dbReference type="Gene3D" id="2.40.50.140">
    <property type="entry name" value="Nucleic acid-binding proteins"/>
    <property type="match status" value="1"/>
</dbReference>
<dbReference type="InterPro" id="IPR002810">
    <property type="entry name" value="NfeD-like_C"/>
</dbReference>
<comment type="caution">
    <text evidence="7">The sequence shown here is derived from an EMBL/GenBank/DDBJ whole genome shotgun (WGS) entry which is preliminary data.</text>
</comment>
<dbReference type="Proteomes" id="UP000078543">
    <property type="component" value="Unassembled WGS sequence"/>
</dbReference>
<dbReference type="AlphaFoldDB" id="A0A178MUN8"/>
<organism evidence="7 8">
    <name type="scientific">Magnetospirillum moscoviense</name>
    <dbReference type="NCBI Taxonomy" id="1437059"/>
    <lineage>
        <taxon>Bacteria</taxon>
        <taxon>Pseudomonadati</taxon>
        <taxon>Pseudomonadota</taxon>
        <taxon>Alphaproteobacteria</taxon>
        <taxon>Rhodospirillales</taxon>
        <taxon>Rhodospirillaceae</taxon>
        <taxon>Magnetospirillum</taxon>
    </lineage>
</organism>
<evidence type="ECO:0000256" key="2">
    <source>
        <dbReference type="ARBA" id="ARBA00022692"/>
    </source>
</evidence>
<evidence type="ECO:0000256" key="1">
    <source>
        <dbReference type="ARBA" id="ARBA00004141"/>
    </source>
</evidence>
<evidence type="ECO:0000256" key="5">
    <source>
        <dbReference type="SAM" id="Phobius"/>
    </source>
</evidence>
<dbReference type="Pfam" id="PF01957">
    <property type="entry name" value="NfeD"/>
    <property type="match status" value="1"/>
</dbReference>
<feature type="transmembrane region" description="Helical" evidence="5">
    <location>
        <begin position="51"/>
        <end position="71"/>
    </location>
</feature>
<dbReference type="RefSeq" id="WP_068498782.1">
    <property type="nucleotide sequence ID" value="NZ_LWQU01000124.1"/>
</dbReference>
<proteinExistence type="predicted"/>
<dbReference type="OrthoDB" id="9810336at2"/>
<feature type="domain" description="NfeD-like C-terminal" evidence="6">
    <location>
        <begin position="89"/>
        <end position="141"/>
    </location>
</feature>
<comment type="subcellular location">
    <subcellularLocation>
        <location evidence="1">Membrane</location>
        <topology evidence="1">Multi-pass membrane protein</topology>
    </subcellularLocation>
</comment>
<name>A0A178MUN8_9PROT</name>
<keyword evidence="4 5" id="KW-0472">Membrane</keyword>
<dbReference type="InterPro" id="IPR012340">
    <property type="entry name" value="NA-bd_OB-fold"/>
</dbReference>
<dbReference type="InterPro" id="IPR052165">
    <property type="entry name" value="Membrane_assoc_protease"/>
</dbReference>
<evidence type="ECO:0000313" key="7">
    <source>
        <dbReference type="EMBL" id="OAN53787.1"/>
    </source>
</evidence>
<evidence type="ECO:0000256" key="3">
    <source>
        <dbReference type="ARBA" id="ARBA00022989"/>
    </source>
</evidence>
<dbReference type="STRING" id="1437059.A6A05_09570"/>
<dbReference type="PANTHER" id="PTHR33507:SF3">
    <property type="entry name" value="INNER MEMBRANE PROTEIN YBBJ"/>
    <property type="match status" value="1"/>
</dbReference>
<evidence type="ECO:0000313" key="8">
    <source>
        <dbReference type="Proteomes" id="UP000078543"/>
    </source>
</evidence>
<keyword evidence="8" id="KW-1185">Reference proteome</keyword>
<keyword evidence="2 5" id="KW-0812">Transmembrane</keyword>
<reference evidence="7 8" key="1">
    <citation type="submission" date="2016-04" db="EMBL/GenBank/DDBJ databases">
        <title>Draft genome sequence of freshwater magnetotactic bacteria Magnetospirillum marisnigri SP-1 and Magnetospirillum moscoviense BB-1.</title>
        <authorList>
            <person name="Koziaeva V."/>
            <person name="Dziuba M.V."/>
            <person name="Ivanov T.M."/>
            <person name="Kuznetsov B."/>
            <person name="Grouzdev D.S."/>
        </authorList>
    </citation>
    <scope>NUCLEOTIDE SEQUENCE [LARGE SCALE GENOMIC DNA]</scope>
    <source>
        <strain evidence="7 8">BB-1</strain>
    </source>
</reference>
<feature type="transmembrane region" description="Helical" evidence="5">
    <location>
        <begin position="6"/>
        <end position="22"/>
    </location>
</feature>
<dbReference type="EMBL" id="LWQU01000124">
    <property type="protein sequence ID" value="OAN53787.1"/>
    <property type="molecule type" value="Genomic_DNA"/>
</dbReference>